<proteinExistence type="predicted"/>
<name>A0A0M3IRE4_ASCLU</name>
<dbReference type="Proteomes" id="UP000036681">
    <property type="component" value="Unplaced"/>
</dbReference>
<protein>
    <submittedName>
        <fullName evidence="2">Transposase</fullName>
    </submittedName>
</protein>
<dbReference type="AlphaFoldDB" id="A0A0M3IRE4"/>
<evidence type="ECO:0000313" key="2">
    <source>
        <dbReference type="WBParaSite" id="ALUE_0002132201-mRNA-1"/>
    </source>
</evidence>
<organism evidence="1 2">
    <name type="scientific">Ascaris lumbricoides</name>
    <name type="common">Giant roundworm</name>
    <dbReference type="NCBI Taxonomy" id="6252"/>
    <lineage>
        <taxon>Eukaryota</taxon>
        <taxon>Metazoa</taxon>
        <taxon>Ecdysozoa</taxon>
        <taxon>Nematoda</taxon>
        <taxon>Chromadorea</taxon>
        <taxon>Rhabditida</taxon>
        <taxon>Spirurina</taxon>
        <taxon>Ascaridomorpha</taxon>
        <taxon>Ascaridoidea</taxon>
        <taxon>Ascarididae</taxon>
        <taxon>Ascaris</taxon>
    </lineage>
</organism>
<dbReference type="WBParaSite" id="ALUE_0002132201-mRNA-1">
    <property type="protein sequence ID" value="ALUE_0002132201-mRNA-1"/>
    <property type="gene ID" value="ALUE_0002132201"/>
</dbReference>
<sequence>MVEMTKAPKGNSNEKAVGYDDLNGHRWQKVWFGLRR</sequence>
<reference evidence="2" key="1">
    <citation type="submission" date="2017-02" db="UniProtKB">
        <authorList>
            <consortium name="WormBaseParasite"/>
        </authorList>
    </citation>
    <scope>IDENTIFICATION</scope>
</reference>
<evidence type="ECO:0000313" key="1">
    <source>
        <dbReference type="Proteomes" id="UP000036681"/>
    </source>
</evidence>
<keyword evidence="1" id="KW-1185">Reference proteome</keyword>
<accession>A0A0M3IRE4</accession>